<protein>
    <recommendedName>
        <fullName evidence="2">GBF-interacting protein 1 N-terminal domain-containing protein</fullName>
    </recommendedName>
</protein>
<gene>
    <name evidence="3" type="ORF">VitviT2T_018184</name>
</gene>
<dbReference type="SUPFAM" id="SSF46934">
    <property type="entry name" value="UBA-like"/>
    <property type="match status" value="1"/>
</dbReference>
<proteinExistence type="predicted"/>
<organism evidence="3 4">
    <name type="scientific">Vitis vinifera</name>
    <name type="common">Grape</name>
    <dbReference type="NCBI Taxonomy" id="29760"/>
    <lineage>
        <taxon>Eukaryota</taxon>
        <taxon>Viridiplantae</taxon>
        <taxon>Streptophyta</taxon>
        <taxon>Embryophyta</taxon>
        <taxon>Tracheophyta</taxon>
        <taxon>Spermatophyta</taxon>
        <taxon>Magnoliopsida</taxon>
        <taxon>eudicotyledons</taxon>
        <taxon>Gunneridae</taxon>
        <taxon>Pentapetalae</taxon>
        <taxon>rosids</taxon>
        <taxon>Vitales</taxon>
        <taxon>Vitaceae</taxon>
        <taxon>Viteae</taxon>
        <taxon>Vitis</taxon>
    </lineage>
</organism>
<reference evidence="3 4" key="1">
    <citation type="journal article" date="2023" name="Hortic Res">
        <title>The complete reference genome for grapevine (Vitis vinifera L.) genetics and breeding.</title>
        <authorList>
            <person name="Shi X."/>
            <person name="Cao S."/>
            <person name="Wang X."/>
            <person name="Huang S."/>
            <person name="Wang Y."/>
            <person name="Liu Z."/>
            <person name="Liu W."/>
            <person name="Leng X."/>
            <person name="Peng Y."/>
            <person name="Wang N."/>
            <person name="Wang Y."/>
            <person name="Ma Z."/>
            <person name="Xu X."/>
            <person name="Zhang F."/>
            <person name="Xue H."/>
            <person name="Zhong H."/>
            <person name="Wang Y."/>
            <person name="Zhang K."/>
            <person name="Velt A."/>
            <person name="Avia K."/>
            <person name="Holtgrawe D."/>
            <person name="Grimplet J."/>
            <person name="Matus J.T."/>
            <person name="Ware D."/>
            <person name="Wu X."/>
            <person name="Wang H."/>
            <person name="Liu C."/>
            <person name="Fang Y."/>
            <person name="Rustenholz C."/>
            <person name="Cheng Z."/>
            <person name="Xiao H."/>
            <person name="Zhou Y."/>
        </authorList>
    </citation>
    <scope>NUCLEOTIDE SEQUENCE [LARGE SCALE GENOMIC DNA]</scope>
    <source>
        <strain evidence="4">cv. Pinot noir / PN40024</strain>
        <tissue evidence="3">Leaf</tissue>
    </source>
</reference>
<dbReference type="Proteomes" id="UP001227230">
    <property type="component" value="Chromosome 12"/>
</dbReference>
<feature type="compositionally biased region" description="Polar residues" evidence="1">
    <location>
        <begin position="459"/>
        <end position="470"/>
    </location>
</feature>
<feature type="region of interest" description="Disordered" evidence="1">
    <location>
        <begin position="262"/>
        <end position="415"/>
    </location>
</feature>
<evidence type="ECO:0000259" key="2">
    <source>
        <dbReference type="Pfam" id="PF06972"/>
    </source>
</evidence>
<keyword evidence="4" id="KW-1185">Reference proteome</keyword>
<dbReference type="InterPro" id="IPR009060">
    <property type="entry name" value="UBA-like_sf"/>
</dbReference>
<dbReference type="PANTHER" id="PTHR46775:SF1">
    <property type="entry name" value="FLOCCULATION PROTEIN (DUF1296)"/>
    <property type="match status" value="1"/>
</dbReference>
<feature type="region of interest" description="Disordered" evidence="1">
    <location>
        <begin position="451"/>
        <end position="526"/>
    </location>
</feature>
<evidence type="ECO:0000256" key="1">
    <source>
        <dbReference type="SAM" id="MobiDB-lite"/>
    </source>
</evidence>
<feature type="compositionally biased region" description="Low complexity" evidence="1">
    <location>
        <begin position="504"/>
        <end position="518"/>
    </location>
</feature>
<feature type="compositionally biased region" description="Polar residues" evidence="1">
    <location>
        <begin position="214"/>
        <end position="234"/>
    </location>
</feature>
<sequence>MSGGGFRVSISSSMREVIQNIKEVTGDHTEEEIYAMLKDCAMDPNETVQKLLMQDPFHEVRRKRDKRKEHLSNRDSAEPRWRPGMQGQGSRGGRVNYSSRHTSHDTGGGRNSAPAKENGISQISEKGIAQPTSQEMKNKETTAIASSITVMADGPAVTTTGNTSVVHTSHSTVASDVIHADLSASTDANKLGNSPSPSIDANKNPSIAFGTGDTCGQPTPGSSNCSASVTPASSSGGYFSASDPVLVPSHDSRISHAVGTIKREVGSQRTPVENNEITHAESRSAAVAASETGSSFLQGKMPGKSPGVGKNHLVESSQPSPSLTHAGSSVNRPSSNYNTRLQQVIGPQKVGPGMEWKPKSTNPNLVQSSGAAVTSEIPSVSAESVTQTQPVSGDLDSEEANPKPQKKLEGLHSRARRHVIIPNHIHVPEAERTGLNFGSFTTGFGVSLIDAYDPESDKTSTPQSETSQGIEETVEEHSSSNQNVLATAEEGDYPDHPESPPHVSENISSGEGDISSSSAPEYDSKQEIALPPGGHQYSTVHTSPNYSFGFVPPILGSQLAPFESSESQARDVTRLPSFVVQPQFDPASYYAQFYRSGSDSDGRISPFQSPGVVPKYNGNVAVLSPQTSQSPQEGGNSLVLSTAGATPLVTQSAGVMQSSIAVTQQPVPVFRQPGVHIPHYPPNYIPYGHYFSPFYVPPPAIHQFLANGAFPHQPQAGGVYPAPPNAAAAGVKYSLPQYKPGTNTGNSAHMGMPGGYGPYGSSPAGYNPSSAAAAGNSTANEEIAASQFKENSVYITGQQSEGSAVWIAAPGRDISGLPASSFYNLPPQSQHVAFTPTQGGHGPIAGIYHPAQAVTATVHPLLQQSQTMAGAVDMVGPTGSVYQQPQHAQINWPNNY</sequence>
<evidence type="ECO:0000313" key="3">
    <source>
        <dbReference type="EMBL" id="WJZ99768.1"/>
    </source>
</evidence>
<name>A0ABY9CXA0_VITVI</name>
<evidence type="ECO:0000313" key="4">
    <source>
        <dbReference type="Proteomes" id="UP001227230"/>
    </source>
</evidence>
<feature type="region of interest" description="Disordered" evidence="1">
    <location>
        <begin position="207"/>
        <end position="234"/>
    </location>
</feature>
<dbReference type="PANTHER" id="PTHR46775">
    <property type="entry name" value="FLOCCULATION PROTEIN (DUF1296)"/>
    <property type="match status" value="1"/>
</dbReference>
<feature type="compositionally biased region" description="Basic and acidic residues" evidence="1">
    <location>
        <begin position="68"/>
        <end position="81"/>
    </location>
</feature>
<feature type="domain" description="GBF-interacting protein 1 N-terminal" evidence="2">
    <location>
        <begin position="10"/>
        <end position="69"/>
    </location>
</feature>
<feature type="compositionally biased region" description="Polar residues" evidence="1">
    <location>
        <begin position="314"/>
        <end position="342"/>
    </location>
</feature>
<accession>A0ABY9CXA0</accession>
<feature type="region of interest" description="Disordered" evidence="1">
    <location>
        <begin position="52"/>
        <end position="117"/>
    </location>
</feature>
<dbReference type="EMBL" id="CP126659">
    <property type="protein sequence ID" value="WJZ99768.1"/>
    <property type="molecule type" value="Genomic_DNA"/>
</dbReference>
<feature type="compositionally biased region" description="Polar residues" evidence="1">
    <location>
        <begin position="359"/>
        <end position="391"/>
    </location>
</feature>
<dbReference type="Pfam" id="PF06972">
    <property type="entry name" value="GIP1_N"/>
    <property type="match status" value="1"/>
</dbReference>
<dbReference type="InterPro" id="IPR044277">
    <property type="entry name" value="GIP1"/>
</dbReference>
<dbReference type="InterPro" id="IPR009719">
    <property type="entry name" value="GIP1_N"/>
</dbReference>